<dbReference type="AlphaFoldDB" id="A0A066YPZ1"/>
<gene>
    <name evidence="2" type="ORF">KCH_47740</name>
</gene>
<dbReference type="HOGENOM" id="CLU_2973429_0_0_11"/>
<protein>
    <submittedName>
        <fullName evidence="2">Uncharacterized protein</fullName>
    </submittedName>
</protein>
<accession>A0A066YPZ1</accession>
<dbReference type="PATRIC" id="fig|1348663.4.peg.4612"/>
<feature type="region of interest" description="Disordered" evidence="1">
    <location>
        <begin position="1"/>
        <end position="58"/>
    </location>
</feature>
<evidence type="ECO:0000313" key="3">
    <source>
        <dbReference type="Proteomes" id="UP000027178"/>
    </source>
</evidence>
<evidence type="ECO:0000313" key="2">
    <source>
        <dbReference type="EMBL" id="KDN83292.1"/>
    </source>
</evidence>
<reference evidence="2 3" key="1">
    <citation type="submission" date="2014-05" db="EMBL/GenBank/DDBJ databases">
        <title>Draft Genome Sequence of Kitasatospora cheerisanensis KCTC 2395.</title>
        <authorList>
            <person name="Nam D.H."/>
        </authorList>
    </citation>
    <scope>NUCLEOTIDE SEQUENCE [LARGE SCALE GENOMIC DNA]</scope>
    <source>
        <strain evidence="2 3">KCTC 2395</strain>
    </source>
</reference>
<organism evidence="2 3">
    <name type="scientific">Kitasatospora cheerisanensis KCTC 2395</name>
    <dbReference type="NCBI Taxonomy" id="1348663"/>
    <lineage>
        <taxon>Bacteria</taxon>
        <taxon>Bacillati</taxon>
        <taxon>Actinomycetota</taxon>
        <taxon>Actinomycetes</taxon>
        <taxon>Kitasatosporales</taxon>
        <taxon>Streptomycetaceae</taxon>
        <taxon>Kitasatospora</taxon>
    </lineage>
</organism>
<dbReference type="Proteomes" id="UP000027178">
    <property type="component" value="Unassembled WGS sequence"/>
</dbReference>
<name>A0A066YPZ1_9ACTN</name>
<keyword evidence="3" id="KW-1185">Reference proteome</keyword>
<evidence type="ECO:0000256" key="1">
    <source>
        <dbReference type="SAM" id="MobiDB-lite"/>
    </source>
</evidence>
<feature type="compositionally biased region" description="Basic residues" evidence="1">
    <location>
        <begin position="27"/>
        <end position="44"/>
    </location>
</feature>
<dbReference type="EMBL" id="JNBY01000095">
    <property type="protein sequence ID" value="KDN83292.1"/>
    <property type="molecule type" value="Genomic_DNA"/>
</dbReference>
<proteinExistence type="predicted"/>
<comment type="caution">
    <text evidence="2">The sequence shown here is derived from an EMBL/GenBank/DDBJ whole genome shotgun (WGS) entry which is preliminary data.</text>
</comment>
<sequence length="58" mass="6329">MAAASVRRVPCREAVQRTDPSNPRAHPVSRRPSIRCPSIHHRGASAHALQRHNIDSGG</sequence>